<dbReference type="Pfam" id="PF01636">
    <property type="entry name" value="APH"/>
    <property type="match status" value="1"/>
</dbReference>
<keyword evidence="4" id="KW-0418">Kinase</keyword>
<protein>
    <recommendedName>
        <fullName evidence="8">Hydroxylysine kinase</fullName>
        <ecNumber evidence="7">2.7.1.81</ecNumber>
    </recommendedName>
</protein>
<comment type="subcellular location">
    <subcellularLocation>
        <location evidence="1">Cytoplasm</location>
    </subcellularLocation>
</comment>
<gene>
    <name evidence="10" type="ORF">WG219_13255</name>
</gene>
<evidence type="ECO:0000256" key="5">
    <source>
        <dbReference type="ARBA" id="ARBA00036820"/>
    </source>
</evidence>
<evidence type="ECO:0000256" key="6">
    <source>
        <dbReference type="ARBA" id="ARBA00037368"/>
    </source>
</evidence>
<evidence type="ECO:0000256" key="7">
    <source>
        <dbReference type="ARBA" id="ARBA00038873"/>
    </source>
</evidence>
<dbReference type="PANTHER" id="PTHR21064">
    <property type="entry name" value="AMINOGLYCOSIDE PHOSPHOTRANSFERASE DOMAIN-CONTAINING PROTEIN-RELATED"/>
    <property type="match status" value="1"/>
</dbReference>
<dbReference type="InterPro" id="IPR050249">
    <property type="entry name" value="Pseudomonas-type_ThrB"/>
</dbReference>
<dbReference type="InterPro" id="IPR011009">
    <property type="entry name" value="Kinase-like_dom_sf"/>
</dbReference>
<reference evidence="10 11" key="1">
    <citation type="submission" date="2024-03" db="EMBL/GenBank/DDBJ databases">
        <title>Complete genome of BD2.</title>
        <authorList>
            <person name="Cao G."/>
        </authorList>
    </citation>
    <scope>NUCLEOTIDE SEQUENCE [LARGE SCALE GENOMIC DNA]</scope>
    <source>
        <strain evidence="10 11">BD2</strain>
    </source>
</reference>
<dbReference type="PANTHER" id="PTHR21064:SF1">
    <property type="entry name" value="HYDROXYLYSINE KINASE"/>
    <property type="match status" value="1"/>
</dbReference>
<dbReference type="EMBL" id="CP148074">
    <property type="protein sequence ID" value="WXL24296.1"/>
    <property type="molecule type" value="Genomic_DNA"/>
</dbReference>
<dbReference type="SUPFAM" id="SSF56112">
    <property type="entry name" value="Protein kinase-like (PK-like)"/>
    <property type="match status" value="1"/>
</dbReference>
<evidence type="ECO:0000313" key="11">
    <source>
        <dbReference type="Proteomes" id="UP001476583"/>
    </source>
</evidence>
<proteinExistence type="predicted"/>
<accession>A0ABZ2REA1</accession>
<evidence type="ECO:0000259" key="9">
    <source>
        <dbReference type="Pfam" id="PF01636"/>
    </source>
</evidence>
<keyword evidence="3" id="KW-0808">Transferase</keyword>
<keyword evidence="11" id="KW-1185">Reference proteome</keyword>
<evidence type="ECO:0000256" key="2">
    <source>
        <dbReference type="ARBA" id="ARBA00022490"/>
    </source>
</evidence>
<comment type="function">
    <text evidence="6">Catalyzes the GTP-dependent phosphorylation of 5-hydroxy-L-lysine.</text>
</comment>
<comment type="catalytic activity">
    <reaction evidence="5">
        <text>(5R)-5-hydroxy-L-lysine + GTP = (5R)-5-phosphooxy-L-lysine + GDP + H(+)</text>
        <dbReference type="Rhea" id="RHEA:19049"/>
        <dbReference type="ChEBI" id="CHEBI:15378"/>
        <dbReference type="ChEBI" id="CHEBI:37565"/>
        <dbReference type="ChEBI" id="CHEBI:57882"/>
        <dbReference type="ChEBI" id="CHEBI:58189"/>
        <dbReference type="ChEBI" id="CHEBI:58357"/>
        <dbReference type="EC" id="2.7.1.81"/>
    </reaction>
</comment>
<dbReference type="InterPro" id="IPR002575">
    <property type="entry name" value="Aminoglycoside_PTrfase"/>
</dbReference>
<dbReference type="Proteomes" id="UP001476583">
    <property type="component" value="Chromosome"/>
</dbReference>
<name>A0ABZ2REA1_ECTME</name>
<dbReference type="EC" id="2.7.1.81" evidence="7"/>
<evidence type="ECO:0000256" key="1">
    <source>
        <dbReference type="ARBA" id="ARBA00004496"/>
    </source>
</evidence>
<evidence type="ECO:0000313" key="10">
    <source>
        <dbReference type="EMBL" id="WXL24296.1"/>
    </source>
</evidence>
<sequence>MLLERFSLLEVAPARVSEDQVLALLQQHFGLSGRLEKLGGERDLNFRVVLADGASKLLKLSHPLEDPQVVDFHNQAMLRIEQQDPSLPVQRVHRSLAGDYATWVEVDEQRMLVRLLSFVDGVPLYRVEQPSQAFRRTLGQSLARFDRALEGFEHPAAGHTLLWDMQHAEHLRPMLAYVEAGEGRRLVEQGLDQFAARVLPLMPQLRKQVIHNDMNPHNIIVDAESPDVLRNILDFGDMVQAPLVNDLAVAASYYLDRSGDVLQPALDMIAAYHHEYPLTDEELALLPELLATRLSLSLCINSWRAELHPENRQYIHRNSVRAWANLRALAALSRAEIEDRIFTSCRQETTA</sequence>
<feature type="domain" description="Aminoglycoside phosphotransferase" evidence="9">
    <location>
        <begin position="39"/>
        <end position="271"/>
    </location>
</feature>
<organism evidence="10 11">
    <name type="scientific">Ectopseudomonas mendocina</name>
    <name type="common">Pseudomonas mendocina</name>
    <dbReference type="NCBI Taxonomy" id="300"/>
    <lineage>
        <taxon>Bacteria</taxon>
        <taxon>Pseudomonadati</taxon>
        <taxon>Pseudomonadota</taxon>
        <taxon>Gammaproteobacteria</taxon>
        <taxon>Pseudomonadales</taxon>
        <taxon>Pseudomonadaceae</taxon>
        <taxon>Ectopseudomonas</taxon>
    </lineage>
</organism>
<evidence type="ECO:0000256" key="8">
    <source>
        <dbReference type="ARBA" id="ARBA00040505"/>
    </source>
</evidence>
<evidence type="ECO:0000256" key="3">
    <source>
        <dbReference type="ARBA" id="ARBA00022679"/>
    </source>
</evidence>
<keyword evidence="2" id="KW-0963">Cytoplasm</keyword>
<dbReference type="Gene3D" id="3.90.1200.10">
    <property type="match status" value="1"/>
</dbReference>
<evidence type="ECO:0000256" key="4">
    <source>
        <dbReference type="ARBA" id="ARBA00022777"/>
    </source>
</evidence>